<feature type="domain" description="GGDEF" evidence="6">
    <location>
        <begin position="298"/>
        <end position="431"/>
    </location>
</feature>
<evidence type="ECO:0000259" key="4">
    <source>
        <dbReference type="PROSITE" id="PS50113"/>
    </source>
</evidence>
<dbReference type="InterPro" id="IPR043128">
    <property type="entry name" value="Rev_trsase/Diguanyl_cyclase"/>
</dbReference>
<dbReference type="InterPro" id="IPR000014">
    <property type="entry name" value="PAS"/>
</dbReference>
<dbReference type="InterPro" id="IPR011006">
    <property type="entry name" value="CheY-like_superfamily"/>
</dbReference>
<dbReference type="RefSeq" id="WP_302713804.1">
    <property type="nucleotide sequence ID" value="NZ_JAULRT010000060.1"/>
</dbReference>
<dbReference type="Gene3D" id="3.20.20.450">
    <property type="entry name" value="EAL domain"/>
    <property type="match status" value="1"/>
</dbReference>
<dbReference type="CDD" id="cd01948">
    <property type="entry name" value="EAL"/>
    <property type="match status" value="1"/>
</dbReference>
<dbReference type="Pfam" id="PF00563">
    <property type="entry name" value="EAL"/>
    <property type="match status" value="1"/>
</dbReference>
<dbReference type="InterPro" id="IPR001610">
    <property type="entry name" value="PAC"/>
</dbReference>
<dbReference type="SMART" id="SM00086">
    <property type="entry name" value="PAC"/>
    <property type="match status" value="1"/>
</dbReference>
<dbReference type="EMBL" id="JAULRT010000060">
    <property type="protein sequence ID" value="MDO3383095.1"/>
    <property type="molecule type" value="Genomic_DNA"/>
</dbReference>
<evidence type="ECO:0000259" key="5">
    <source>
        <dbReference type="PROSITE" id="PS50883"/>
    </source>
</evidence>
<dbReference type="CDD" id="cd00156">
    <property type="entry name" value="REC"/>
    <property type="match status" value="1"/>
</dbReference>
<dbReference type="CDD" id="cd00130">
    <property type="entry name" value="PAS"/>
    <property type="match status" value="1"/>
</dbReference>
<accession>A0ABT8THM9</accession>
<dbReference type="InterPro" id="IPR035919">
    <property type="entry name" value="EAL_sf"/>
</dbReference>
<dbReference type="SMART" id="SM00267">
    <property type="entry name" value="GGDEF"/>
    <property type="match status" value="1"/>
</dbReference>
<dbReference type="InterPro" id="IPR001789">
    <property type="entry name" value="Sig_transdc_resp-reg_receiver"/>
</dbReference>
<dbReference type="Gene3D" id="3.30.450.20">
    <property type="entry name" value="PAS domain"/>
    <property type="match status" value="1"/>
</dbReference>
<feature type="domain" description="EAL" evidence="5">
    <location>
        <begin position="440"/>
        <end position="694"/>
    </location>
</feature>
<dbReference type="PROSITE" id="PS50112">
    <property type="entry name" value="PAS"/>
    <property type="match status" value="1"/>
</dbReference>
<dbReference type="Pfam" id="PF13426">
    <property type="entry name" value="PAS_9"/>
    <property type="match status" value="1"/>
</dbReference>
<dbReference type="PROSITE" id="PS50113">
    <property type="entry name" value="PAC"/>
    <property type="match status" value="1"/>
</dbReference>
<proteinExistence type="predicted"/>
<evidence type="ECO:0000256" key="1">
    <source>
        <dbReference type="PROSITE-ProRule" id="PRU00169"/>
    </source>
</evidence>
<dbReference type="PROSITE" id="PS50110">
    <property type="entry name" value="RESPONSE_REGULATORY"/>
    <property type="match status" value="1"/>
</dbReference>
<dbReference type="Gene3D" id="3.40.50.2300">
    <property type="match status" value="1"/>
</dbReference>
<reference evidence="7" key="1">
    <citation type="submission" date="2023-07" db="EMBL/GenBank/DDBJ databases">
        <title>Gilvimarinus algae sp. nov., isolated from the surface of Kelp.</title>
        <authorList>
            <person name="Sun Y.Y."/>
            <person name="Gong Y."/>
            <person name="Du Z.J."/>
        </authorList>
    </citation>
    <scope>NUCLEOTIDE SEQUENCE</scope>
    <source>
        <strain evidence="7">SDUM040014</strain>
    </source>
</reference>
<dbReference type="NCBIfam" id="TIGR00229">
    <property type="entry name" value="sensory_box"/>
    <property type="match status" value="1"/>
</dbReference>
<dbReference type="InterPro" id="IPR001633">
    <property type="entry name" value="EAL_dom"/>
</dbReference>
<gene>
    <name evidence="7" type="ORF">QWI16_13025</name>
</gene>
<comment type="caution">
    <text evidence="7">The sequence shown here is derived from an EMBL/GenBank/DDBJ whole genome shotgun (WGS) entry which is preliminary data.</text>
</comment>
<dbReference type="InterPro" id="IPR000700">
    <property type="entry name" value="PAS-assoc_C"/>
</dbReference>
<evidence type="ECO:0000259" key="6">
    <source>
        <dbReference type="PROSITE" id="PS50887"/>
    </source>
</evidence>
<dbReference type="PROSITE" id="PS50887">
    <property type="entry name" value="GGDEF"/>
    <property type="match status" value="1"/>
</dbReference>
<evidence type="ECO:0000313" key="7">
    <source>
        <dbReference type="EMBL" id="MDO3383095.1"/>
    </source>
</evidence>
<name>A0ABT8THM9_9GAMM</name>
<feature type="domain" description="PAC" evidence="4">
    <location>
        <begin position="212"/>
        <end position="266"/>
    </location>
</feature>
<dbReference type="PANTHER" id="PTHR44757">
    <property type="entry name" value="DIGUANYLATE CYCLASE DGCP"/>
    <property type="match status" value="1"/>
</dbReference>
<organism evidence="7 8">
    <name type="scientific">Gilvimarinus algae</name>
    <dbReference type="NCBI Taxonomy" id="3058037"/>
    <lineage>
        <taxon>Bacteria</taxon>
        <taxon>Pseudomonadati</taxon>
        <taxon>Pseudomonadota</taxon>
        <taxon>Gammaproteobacteria</taxon>
        <taxon>Cellvibrionales</taxon>
        <taxon>Cellvibrionaceae</taxon>
        <taxon>Gilvimarinus</taxon>
    </lineage>
</organism>
<dbReference type="PROSITE" id="PS50883">
    <property type="entry name" value="EAL"/>
    <property type="match status" value="1"/>
</dbReference>
<dbReference type="SMART" id="SM00448">
    <property type="entry name" value="REC"/>
    <property type="match status" value="1"/>
</dbReference>
<dbReference type="InterPro" id="IPR052155">
    <property type="entry name" value="Biofilm_reg_signaling"/>
</dbReference>
<dbReference type="SUPFAM" id="SSF55073">
    <property type="entry name" value="Nucleotide cyclase"/>
    <property type="match status" value="1"/>
</dbReference>
<feature type="domain" description="PAS" evidence="3">
    <location>
        <begin position="141"/>
        <end position="186"/>
    </location>
</feature>
<dbReference type="SUPFAM" id="SSF55785">
    <property type="entry name" value="PYP-like sensor domain (PAS domain)"/>
    <property type="match status" value="1"/>
</dbReference>
<evidence type="ECO:0000259" key="2">
    <source>
        <dbReference type="PROSITE" id="PS50110"/>
    </source>
</evidence>
<dbReference type="NCBIfam" id="TIGR00254">
    <property type="entry name" value="GGDEF"/>
    <property type="match status" value="1"/>
</dbReference>
<feature type="domain" description="Response regulatory" evidence="2">
    <location>
        <begin position="11"/>
        <end position="127"/>
    </location>
</feature>
<protein>
    <submittedName>
        <fullName evidence="7">EAL domain-containing protein</fullName>
    </submittedName>
</protein>
<dbReference type="SUPFAM" id="SSF141868">
    <property type="entry name" value="EAL domain-like"/>
    <property type="match status" value="1"/>
</dbReference>
<dbReference type="SMART" id="SM00091">
    <property type="entry name" value="PAS"/>
    <property type="match status" value="1"/>
</dbReference>
<dbReference type="InterPro" id="IPR035965">
    <property type="entry name" value="PAS-like_dom_sf"/>
</dbReference>
<keyword evidence="8" id="KW-1185">Reference proteome</keyword>
<keyword evidence="1" id="KW-0597">Phosphoprotein</keyword>
<dbReference type="SUPFAM" id="SSF52172">
    <property type="entry name" value="CheY-like"/>
    <property type="match status" value="1"/>
</dbReference>
<dbReference type="InterPro" id="IPR029787">
    <property type="entry name" value="Nucleotide_cyclase"/>
</dbReference>
<dbReference type="Proteomes" id="UP001168380">
    <property type="component" value="Unassembled WGS sequence"/>
</dbReference>
<dbReference type="Gene3D" id="3.30.70.270">
    <property type="match status" value="1"/>
</dbReference>
<dbReference type="PANTHER" id="PTHR44757:SF2">
    <property type="entry name" value="BIOFILM ARCHITECTURE MAINTENANCE PROTEIN MBAA"/>
    <property type="match status" value="1"/>
</dbReference>
<dbReference type="CDD" id="cd01949">
    <property type="entry name" value="GGDEF"/>
    <property type="match status" value="1"/>
</dbReference>
<dbReference type="Pfam" id="PF00990">
    <property type="entry name" value="GGDEF"/>
    <property type="match status" value="1"/>
</dbReference>
<evidence type="ECO:0000313" key="8">
    <source>
        <dbReference type="Proteomes" id="UP001168380"/>
    </source>
</evidence>
<dbReference type="Pfam" id="PF00072">
    <property type="entry name" value="Response_reg"/>
    <property type="match status" value="1"/>
</dbReference>
<evidence type="ECO:0000259" key="3">
    <source>
        <dbReference type="PROSITE" id="PS50112"/>
    </source>
</evidence>
<feature type="modified residue" description="4-aspartylphosphate" evidence="1">
    <location>
        <position position="62"/>
    </location>
</feature>
<dbReference type="InterPro" id="IPR000160">
    <property type="entry name" value="GGDEF_dom"/>
</dbReference>
<dbReference type="SMART" id="SM00052">
    <property type="entry name" value="EAL"/>
    <property type="match status" value="1"/>
</dbReference>
<sequence>MQWDAMGTPLKVLFVEDSEVDTELTLAELERGGFVPESLRVQTYEEMNAALVGDQWDLIICDYRMPRFSAEQALSTLKDSGKDLPFIITSGAVTADDVVNLLKQGAHDFMDKGALARLVPAVEREIREAQVRQHRREAEQRVRILSRAIEQSPVSVIITNPEGIIEYVNPRFEESSGYRSSDAVGKHMGFTFQEDQSASSLAQLWSTASGGQEWRGEFASCTKSGQLIWEYVNVSPLTESNGELTHYIVVKEDITVRRSYEEQLLRQAHYDELTGLANRVLLMDRLHLALENSNRSGAKTALLGIDLDHFKNVNDSLGHSIGDTLLKEAAERLTRCIRGGDTLARMGGDEFVVVLPEVSEVRDAQKVADKILRQFETPFVIFGRDYFVTSSVGIALYPDDGGNPHLLLRNADLAMYKAKEQGRNRCHYFTEDINEALLERLELEANLRYVIVRNQLILHYQPIYSLGTGDMIGFEALVRWRQRDGSLRMPGSFIPLAEEIGIIEDIDSWVLATACQEVANTLNERRGELRLALNISPKQLESPGYAEFVREQLSRNQLSPAQLELEITERVLVEDTQTTRENLEALGEMGVRLSIDDFGTGYSSLGYLQKYPFQTLKIDRSFVCNISGGESAQRLIETIITLAHGLGMEVVAEGIELEQEREFLASSGCDQGQGFMLAKPARLSQVLALLGAPAGE</sequence>